<gene>
    <name evidence="6" type="primary">glgE</name>
    <name evidence="8" type="ORF">Cri9333_4068</name>
</gene>
<dbReference type="eggNOG" id="COG0366">
    <property type="taxonomic scope" value="Bacteria"/>
</dbReference>
<evidence type="ECO:0000256" key="5">
    <source>
        <dbReference type="ARBA" id="ARBA00048735"/>
    </source>
</evidence>
<comment type="similarity">
    <text evidence="6">Belongs to the glycosyl hydrolase 13 family. GlgE subfamily.</text>
</comment>
<protein>
    <recommendedName>
        <fullName evidence="6">Alpha-1,4-glucan:maltose-1-phosphate maltosyltransferase</fullName>
        <shortName evidence="6">GMPMT</shortName>
        <ecNumber evidence="6">2.4.99.16</ecNumber>
    </recommendedName>
    <alternativeName>
        <fullName evidence="6">(1-&gt;4)-alpha-D-glucan:maltose-1-phosphate alpha-D-maltosyltransferase</fullName>
    </alternativeName>
</protein>
<dbReference type="Gene3D" id="3.20.20.80">
    <property type="entry name" value="Glycosidases"/>
    <property type="match status" value="1"/>
</dbReference>
<dbReference type="Pfam" id="PF00128">
    <property type="entry name" value="Alpha-amylase"/>
    <property type="match status" value="1"/>
</dbReference>
<evidence type="ECO:0000256" key="3">
    <source>
        <dbReference type="ARBA" id="ARBA00022679"/>
    </source>
</evidence>
<name>K9W543_9CYAN</name>
<dbReference type="AlphaFoldDB" id="K9W543"/>
<feature type="binding site" evidence="6">
    <location>
        <position position="251"/>
    </location>
    <ligand>
        <name>alpha-maltose 1-phosphate</name>
        <dbReference type="ChEBI" id="CHEBI:63576"/>
    </ligand>
</feature>
<evidence type="ECO:0000313" key="9">
    <source>
        <dbReference type="Proteomes" id="UP000010472"/>
    </source>
</evidence>
<dbReference type="Pfam" id="PF11896">
    <property type="entry name" value="GlgE_dom_N_S"/>
    <property type="match status" value="1"/>
</dbReference>
<dbReference type="SUPFAM" id="SSF51445">
    <property type="entry name" value="(Trans)glycosidases"/>
    <property type="match status" value="1"/>
</dbReference>
<accession>K9W543</accession>
<dbReference type="Gene3D" id="1.20.58.80">
    <property type="entry name" value="Phosphotransferase system, lactose/cellobiose-type IIA subunit"/>
    <property type="match status" value="1"/>
</dbReference>
<feature type="domain" description="Glycosyl hydrolase family 13 catalytic" evidence="7">
    <location>
        <begin position="200"/>
        <end position="549"/>
    </location>
</feature>
<keyword evidence="9" id="KW-1185">Reference proteome</keyword>
<evidence type="ECO:0000259" key="7">
    <source>
        <dbReference type="SMART" id="SM00642"/>
    </source>
</evidence>
<dbReference type="Proteomes" id="UP000010472">
    <property type="component" value="Chromosome"/>
</dbReference>
<comment type="function">
    <text evidence="6">Maltosyltransferase that uses maltose 1-phosphate (M1P) as the sugar donor to elongate linear or branched alpha-(1-&gt;4)-glucans. Is involved in a branched alpha-glucan biosynthetic pathway from trehalose, together with TreS, Mak and GlgB.</text>
</comment>
<dbReference type="EC" id="2.4.99.16" evidence="6"/>
<dbReference type="RefSeq" id="WP_015204971.1">
    <property type="nucleotide sequence ID" value="NC_019753.1"/>
</dbReference>
<evidence type="ECO:0000256" key="1">
    <source>
        <dbReference type="ARBA" id="ARBA00011738"/>
    </source>
</evidence>
<dbReference type="InterPro" id="IPR006047">
    <property type="entry name" value="GH13_cat_dom"/>
</dbReference>
<dbReference type="SMART" id="SM00642">
    <property type="entry name" value="Aamy"/>
    <property type="match status" value="1"/>
</dbReference>
<feature type="binding site" evidence="6">
    <location>
        <position position="346"/>
    </location>
    <ligand>
        <name>alpha-maltose 1-phosphate</name>
        <dbReference type="ChEBI" id="CHEBI:63576"/>
    </ligand>
</feature>
<feature type="active site" description="Nucleophile" evidence="6">
    <location>
        <position position="382"/>
    </location>
</feature>
<comment type="subunit">
    <text evidence="1 6">Homodimer.</text>
</comment>
<dbReference type="HAMAP" id="MF_02124">
    <property type="entry name" value="GlgE"/>
    <property type="match status" value="1"/>
</dbReference>
<dbReference type="Gene3D" id="2.60.40.1180">
    <property type="entry name" value="Golgi alpha-mannosidase II"/>
    <property type="match status" value="1"/>
</dbReference>
<keyword evidence="2 6" id="KW-0328">Glycosyltransferase</keyword>
<dbReference type="InterPro" id="IPR049171">
    <property type="entry name" value="GLGE_C"/>
</dbReference>
<feature type="binding site" evidence="6">
    <location>
        <position position="383"/>
    </location>
    <ligand>
        <name>alpha-maltose 1-phosphate</name>
        <dbReference type="ChEBI" id="CHEBI:63576"/>
    </ligand>
</feature>
<dbReference type="HOGENOM" id="CLU_015798_0_0_3"/>
<dbReference type="InterPro" id="IPR017853">
    <property type="entry name" value="GH"/>
</dbReference>
<evidence type="ECO:0000256" key="4">
    <source>
        <dbReference type="ARBA" id="ARBA00023277"/>
    </source>
</evidence>
<dbReference type="OrthoDB" id="9805159at2"/>
<dbReference type="GO" id="GO:0004553">
    <property type="term" value="F:hydrolase activity, hydrolyzing O-glycosyl compounds"/>
    <property type="evidence" value="ECO:0007669"/>
    <property type="project" value="InterPro"/>
</dbReference>
<sequence>MLPAEGRRRVQIEGISPEIDGGRFPIKRTVGEEVRVEVDIFADGHDVVNGVVQYRPETSYEWSEVLLTPIVNDRWQASFTVSELGRYVYTVLAWVDHFISWRRGIAKKIAAGQDVSVDILIGAQFVEEASDRATGNDSVQLKTWAATLRSIQQEDAVILEQKILSPDLLALMNKYPDRKYATTYDKELAIVVDRERASFSTWYELFPRSCGEPGKHGTFKDAQARLPYIADLGFDVLYLPPIHPIGFQFRKGKNNTTTPEPDDVGVPWGIGSEAGGHKAIHPDLGNITDFEEFVAKAADYGMEIALDLAYQCSPDHPYVKEHPEWFLHRPDGTIQYAENPPKKYQDIYPINFETEDWQNLWEELKSVVLFWIDKGVKIFRVDNPHTKAFPFWEWMIGEVKRDYPHVLFLAEAFTRPKVMYRLAKVGFSQSYTYFTWHNTKWQLTTYFEELTSYPAYEIFRPNVWPNTPDILHEYLQHGGRPAFMIRLALAATLAANYGIYGPAYEVCENRPVKEGSEEYLNSEKYQIREWDLDSPYTIKHLIKQVNKIRREHQALQSNKSLKFHNTSNEQIICYSKQTDNFSDVIIVVVNLDPYNTQSGVVSLQLHLLGLNPYQSYQVHDLLTDAYYTWGEHNYVELNPFVMPAHILKVNPIR</sequence>
<evidence type="ECO:0000256" key="6">
    <source>
        <dbReference type="HAMAP-Rule" id="MF_02124"/>
    </source>
</evidence>
<dbReference type="KEGG" id="cep:Cri9333_4068"/>
<evidence type="ECO:0000313" key="8">
    <source>
        <dbReference type="EMBL" id="AFZ14872.1"/>
    </source>
</evidence>
<dbReference type="Pfam" id="PF21702">
    <property type="entry name" value="GLGE_C"/>
    <property type="match status" value="1"/>
</dbReference>
<dbReference type="PANTHER" id="PTHR47786:SF2">
    <property type="entry name" value="GLYCOSYL HYDROLASE FAMILY 13 CATALYTIC DOMAIN-CONTAINING PROTEIN"/>
    <property type="match status" value="1"/>
</dbReference>
<feature type="active site" description="Proton donor" evidence="6">
    <location>
        <position position="411"/>
    </location>
</feature>
<keyword evidence="3 6" id="KW-0808">Transferase</keyword>
<dbReference type="InterPro" id="IPR021828">
    <property type="entry name" value="GlgE_dom_N/S"/>
</dbReference>
<proteinExistence type="inferred from homology"/>
<dbReference type="Gene3D" id="2.60.40.10">
    <property type="entry name" value="Immunoglobulins"/>
    <property type="match status" value="1"/>
</dbReference>
<organism evidence="8 9">
    <name type="scientific">Crinalium epipsammum PCC 9333</name>
    <dbReference type="NCBI Taxonomy" id="1173022"/>
    <lineage>
        <taxon>Bacteria</taxon>
        <taxon>Bacillati</taxon>
        <taxon>Cyanobacteriota</taxon>
        <taxon>Cyanophyceae</taxon>
        <taxon>Gomontiellales</taxon>
        <taxon>Gomontiellaceae</taxon>
        <taxon>Crinalium</taxon>
    </lineage>
</organism>
<dbReference type="InterPro" id="IPR013780">
    <property type="entry name" value="Glyco_hydro_b"/>
</dbReference>
<feature type="binding site" evidence="6">
    <location>
        <begin position="524"/>
        <end position="525"/>
    </location>
    <ligand>
        <name>alpha-maltose 1-phosphate</name>
        <dbReference type="ChEBI" id="CHEBI:63576"/>
    </ligand>
</feature>
<feature type="site" description="Transition state stabilizer" evidence="6">
    <location>
        <position position="469"/>
    </location>
</feature>
<dbReference type="EMBL" id="CP003620">
    <property type="protein sequence ID" value="AFZ14872.1"/>
    <property type="molecule type" value="Genomic_DNA"/>
</dbReference>
<dbReference type="GO" id="GO:0030979">
    <property type="term" value="P:alpha-glucan biosynthetic process"/>
    <property type="evidence" value="ECO:0007669"/>
    <property type="project" value="UniProtKB-UniRule"/>
</dbReference>
<dbReference type="InterPro" id="IPR026585">
    <property type="entry name" value="GlgE"/>
</dbReference>
<dbReference type="STRING" id="1173022.Cri9333_4068"/>
<dbReference type="PANTHER" id="PTHR47786">
    <property type="entry name" value="ALPHA-1,4-GLUCAN:MALTOSE-1-PHOSPHATE MALTOSYLTRANSFERASE"/>
    <property type="match status" value="1"/>
</dbReference>
<feature type="binding site" evidence="6">
    <location>
        <position position="311"/>
    </location>
    <ligand>
        <name>alpha-maltose 1-phosphate</name>
        <dbReference type="ChEBI" id="CHEBI:63576"/>
    </ligand>
</feature>
<dbReference type="CDD" id="cd11344">
    <property type="entry name" value="AmyAc_GlgE_like"/>
    <property type="match status" value="1"/>
</dbReference>
<dbReference type="GO" id="GO:0016758">
    <property type="term" value="F:hexosyltransferase activity"/>
    <property type="evidence" value="ECO:0007669"/>
    <property type="project" value="UniProtKB-UniRule"/>
</dbReference>
<evidence type="ECO:0000256" key="2">
    <source>
        <dbReference type="ARBA" id="ARBA00022676"/>
    </source>
</evidence>
<dbReference type="InterPro" id="IPR013783">
    <property type="entry name" value="Ig-like_fold"/>
</dbReference>
<dbReference type="PATRIC" id="fig|1173022.3.peg.4391"/>
<keyword evidence="4 6" id="KW-0119">Carbohydrate metabolism</keyword>
<reference evidence="8 9" key="1">
    <citation type="submission" date="2012-06" db="EMBL/GenBank/DDBJ databases">
        <title>Finished chromosome of genome of Crinalium epipsammum PCC 9333.</title>
        <authorList>
            <consortium name="US DOE Joint Genome Institute"/>
            <person name="Gugger M."/>
            <person name="Coursin T."/>
            <person name="Rippka R."/>
            <person name="Tandeau De Marsac N."/>
            <person name="Huntemann M."/>
            <person name="Wei C.-L."/>
            <person name="Han J."/>
            <person name="Detter J.C."/>
            <person name="Han C."/>
            <person name="Tapia R."/>
            <person name="Davenport K."/>
            <person name="Daligault H."/>
            <person name="Erkkila T."/>
            <person name="Gu W."/>
            <person name="Munk A.C.C."/>
            <person name="Teshima H."/>
            <person name="Xu Y."/>
            <person name="Chain P."/>
            <person name="Chen A."/>
            <person name="Krypides N."/>
            <person name="Mavromatis K."/>
            <person name="Markowitz V."/>
            <person name="Szeto E."/>
            <person name="Ivanova N."/>
            <person name="Mikhailova N."/>
            <person name="Ovchinnikova G."/>
            <person name="Pagani I."/>
            <person name="Pati A."/>
            <person name="Goodwin L."/>
            <person name="Peters L."/>
            <person name="Pitluck S."/>
            <person name="Woyke T."/>
            <person name="Kerfeld C."/>
        </authorList>
    </citation>
    <scope>NUCLEOTIDE SEQUENCE [LARGE SCALE GENOMIC DNA]</scope>
    <source>
        <strain evidence="8 9">PCC 9333</strain>
    </source>
</reference>
<comment type="catalytic activity">
    <reaction evidence="5 6">
        <text>alpha-maltose 1-phosphate + [(1-&gt;4)-alpha-D-glucosyl](n) = [(1-&gt;4)-alpha-D-glucosyl](n+2) + phosphate</text>
        <dbReference type="Rhea" id="RHEA:42692"/>
        <dbReference type="Rhea" id="RHEA-COMP:9584"/>
        <dbReference type="Rhea" id="RHEA-COMP:10183"/>
        <dbReference type="ChEBI" id="CHEBI:15444"/>
        <dbReference type="ChEBI" id="CHEBI:43474"/>
        <dbReference type="ChEBI" id="CHEBI:63576"/>
        <dbReference type="EC" id="2.4.99.16"/>
    </reaction>
</comment>